<dbReference type="Gene3D" id="3.60.21.10">
    <property type="match status" value="1"/>
</dbReference>
<organism evidence="16 17">
    <name type="scientific">Fomitopsis schrenkii</name>
    <name type="common">Brown rot fungus</name>
    <dbReference type="NCBI Taxonomy" id="2126942"/>
    <lineage>
        <taxon>Eukaryota</taxon>
        <taxon>Fungi</taxon>
        <taxon>Dikarya</taxon>
        <taxon>Basidiomycota</taxon>
        <taxon>Agaricomycotina</taxon>
        <taxon>Agaricomycetes</taxon>
        <taxon>Polyporales</taxon>
        <taxon>Fomitopsis</taxon>
    </lineage>
</organism>
<evidence type="ECO:0000313" key="17">
    <source>
        <dbReference type="Proteomes" id="UP000015241"/>
    </source>
</evidence>
<dbReference type="OrthoDB" id="5593063at2759"/>
<evidence type="ECO:0000256" key="10">
    <source>
        <dbReference type="ARBA" id="ARBA00023004"/>
    </source>
</evidence>
<dbReference type="PROSITE" id="PS00125">
    <property type="entry name" value="SER_THR_PHOSPHATASE"/>
    <property type="match status" value="1"/>
</dbReference>
<evidence type="ECO:0000313" key="16">
    <source>
        <dbReference type="EMBL" id="EPS97146.1"/>
    </source>
</evidence>
<reference evidence="16 17" key="1">
    <citation type="journal article" date="2012" name="Science">
        <title>The Paleozoic origin of enzymatic lignin decomposition reconstructed from 31 fungal genomes.</title>
        <authorList>
            <person name="Floudas D."/>
            <person name="Binder M."/>
            <person name="Riley R."/>
            <person name="Barry K."/>
            <person name="Blanchette R.A."/>
            <person name="Henrissat B."/>
            <person name="Martinez A.T."/>
            <person name="Otillar R."/>
            <person name="Spatafora J.W."/>
            <person name="Yadav J.S."/>
            <person name="Aerts A."/>
            <person name="Benoit I."/>
            <person name="Boyd A."/>
            <person name="Carlson A."/>
            <person name="Copeland A."/>
            <person name="Coutinho P.M."/>
            <person name="de Vries R.P."/>
            <person name="Ferreira P."/>
            <person name="Findley K."/>
            <person name="Foster B."/>
            <person name="Gaskell J."/>
            <person name="Glotzer D."/>
            <person name="Gorecki P."/>
            <person name="Heitman J."/>
            <person name="Hesse C."/>
            <person name="Hori C."/>
            <person name="Igarashi K."/>
            <person name="Jurgens J.A."/>
            <person name="Kallen N."/>
            <person name="Kersten P."/>
            <person name="Kohler A."/>
            <person name="Kuees U."/>
            <person name="Kumar T.K.A."/>
            <person name="Kuo A."/>
            <person name="LaButti K."/>
            <person name="Larrondo L.F."/>
            <person name="Lindquist E."/>
            <person name="Ling A."/>
            <person name="Lombard V."/>
            <person name="Lucas S."/>
            <person name="Lundell T."/>
            <person name="Martin R."/>
            <person name="McLaughlin D.J."/>
            <person name="Morgenstern I."/>
            <person name="Morin E."/>
            <person name="Murat C."/>
            <person name="Nagy L.G."/>
            <person name="Nolan M."/>
            <person name="Ohm R.A."/>
            <person name="Patyshakuliyeva A."/>
            <person name="Rokas A."/>
            <person name="Ruiz-Duenas F.J."/>
            <person name="Sabat G."/>
            <person name="Salamov A."/>
            <person name="Samejima M."/>
            <person name="Schmutz J."/>
            <person name="Slot J.C."/>
            <person name="St John F."/>
            <person name="Stenlid J."/>
            <person name="Sun H."/>
            <person name="Sun S."/>
            <person name="Syed K."/>
            <person name="Tsang A."/>
            <person name="Wiebenga A."/>
            <person name="Young D."/>
            <person name="Pisabarro A."/>
            <person name="Eastwood D.C."/>
            <person name="Martin F."/>
            <person name="Cullen D."/>
            <person name="Grigoriev I.V."/>
            <person name="Hibbett D.S."/>
        </authorList>
    </citation>
    <scope>NUCLEOTIDE SEQUENCE</scope>
    <source>
        <strain evidence="17">FP-58527</strain>
    </source>
</reference>
<dbReference type="Proteomes" id="UP000015241">
    <property type="component" value="Unassembled WGS sequence"/>
</dbReference>
<evidence type="ECO:0000256" key="3">
    <source>
        <dbReference type="ARBA" id="ARBA00009905"/>
    </source>
</evidence>
<evidence type="ECO:0000259" key="15">
    <source>
        <dbReference type="PROSITE" id="PS00125"/>
    </source>
</evidence>
<dbReference type="InterPro" id="IPR043360">
    <property type="entry name" value="PP2B"/>
</dbReference>
<keyword evidence="8" id="KW-0112">Calmodulin-binding</keyword>
<evidence type="ECO:0000256" key="6">
    <source>
        <dbReference type="ARBA" id="ARBA00022801"/>
    </source>
</evidence>
<evidence type="ECO:0000256" key="1">
    <source>
        <dbReference type="ARBA" id="ARBA00001947"/>
    </source>
</evidence>
<feature type="region of interest" description="Disordered" evidence="14">
    <location>
        <begin position="597"/>
        <end position="619"/>
    </location>
</feature>
<evidence type="ECO:0000256" key="7">
    <source>
        <dbReference type="ARBA" id="ARBA00022833"/>
    </source>
</evidence>
<feature type="compositionally biased region" description="Basic residues" evidence="14">
    <location>
        <begin position="601"/>
        <end position="612"/>
    </location>
</feature>
<dbReference type="GO" id="GO:0046872">
    <property type="term" value="F:metal ion binding"/>
    <property type="evidence" value="ECO:0007669"/>
    <property type="project" value="UniProtKB-KW"/>
</dbReference>
<dbReference type="HOGENOM" id="CLU_004962_6_2_1"/>
<evidence type="ECO:0000256" key="14">
    <source>
        <dbReference type="SAM" id="MobiDB-lite"/>
    </source>
</evidence>
<dbReference type="AlphaFoldDB" id="S8DVE8"/>
<dbReference type="SMART" id="SM00156">
    <property type="entry name" value="PP2Ac"/>
    <property type="match status" value="1"/>
</dbReference>
<evidence type="ECO:0000256" key="2">
    <source>
        <dbReference type="ARBA" id="ARBA00001965"/>
    </source>
</evidence>
<evidence type="ECO:0000256" key="11">
    <source>
        <dbReference type="ARBA" id="ARBA00047761"/>
    </source>
</evidence>
<evidence type="ECO:0000256" key="8">
    <source>
        <dbReference type="ARBA" id="ARBA00022860"/>
    </source>
</evidence>
<dbReference type="InterPro" id="IPR006186">
    <property type="entry name" value="Ser/Thr-sp_prot-phosphatase"/>
</dbReference>
<dbReference type="InParanoid" id="S8DVE8"/>
<comment type="subunit">
    <text evidence="4">Composed of two components (A and B), the A component is the catalytic subunit and the B component confers calcium sensitivity.</text>
</comment>
<comment type="catalytic activity">
    <reaction evidence="12 13">
        <text>O-phospho-L-threonyl-[protein] + H2O = L-threonyl-[protein] + phosphate</text>
        <dbReference type="Rhea" id="RHEA:47004"/>
        <dbReference type="Rhea" id="RHEA-COMP:11060"/>
        <dbReference type="Rhea" id="RHEA-COMP:11605"/>
        <dbReference type="ChEBI" id="CHEBI:15377"/>
        <dbReference type="ChEBI" id="CHEBI:30013"/>
        <dbReference type="ChEBI" id="CHEBI:43474"/>
        <dbReference type="ChEBI" id="CHEBI:61977"/>
        <dbReference type="EC" id="3.1.3.16"/>
    </reaction>
</comment>
<dbReference type="CDD" id="cd07416">
    <property type="entry name" value="MPP_PP2B"/>
    <property type="match status" value="1"/>
</dbReference>
<dbReference type="EC" id="3.1.3.16" evidence="13"/>
<keyword evidence="17" id="KW-1185">Reference proteome</keyword>
<evidence type="ECO:0000256" key="12">
    <source>
        <dbReference type="ARBA" id="ARBA00048336"/>
    </source>
</evidence>
<dbReference type="PANTHER" id="PTHR45673">
    <property type="entry name" value="SERINE/THREONINE-PROTEIN PHOSPHATASE 2B CATALYTIC SUBUNIT 1-RELATED"/>
    <property type="match status" value="1"/>
</dbReference>
<dbReference type="InterPro" id="IPR004843">
    <property type="entry name" value="Calcineurin-like_PHP"/>
</dbReference>
<dbReference type="STRING" id="743788.S8DVE8"/>
<dbReference type="GO" id="GO:0033192">
    <property type="term" value="F:calmodulin-dependent protein phosphatase activity"/>
    <property type="evidence" value="ECO:0007669"/>
    <property type="project" value="InterPro"/>
</dbReference>
<protein>
    <recommendedName>
        <fullName evidence="13">Serine/threonine-protein phosphatase</fullName>
        <ecNumber evidence="13">3.1.3.16</ecNumber>
    </recommendedName>
</protein>
<gene>
    <name evidence="16" type="ORF">FOMPIDRAFT_1166816</name>
</gene>
<evidence type="ECO:0000256" key="5">
    <source>
        <dbReference type="ARBA" id="ARBA00022723"/>
    </source>
</evidence>
<evidence type="ECO:0000256" key="9">
    <source>
        <dbReference type="ARBA" id="ARBA00022912"/>
    </source>
</evidence>
<comment type="cofactor">
    <cofactor evidence="1">
        <name>Zn(2+)</name>
        <dbReference type="ChEBI" id="CHEBI:29105"/>
    </cofactor>
</comment>
<keyword evidence="9" id="KW-0904">Protein phosphatase</keyword>
<dbReference type="InterPro" id="IPR041751">
    <property type="entry name" value="MPP_PP2B"/>
</dbReference>
<dbReference type="InterPro" id="IPR029052">
    <property type="entry name" value="Metallo-depent_PP-like"/>
</dbReference>
<sequence>MSHTSLEDSPGYYSSALHQIRETTTATPQKHTREGPDLRERQVKHVRPPATHTPDDQEFYVPDVQAGVHRPNVQLLRDHFLNEGRLTEHQALWILEQAATLLAQEPNMLQIEGPVTVCGDIHGQYYDLMKIFEVGGSFAETSYLFLGDYVDRGYFGIECLLYLYSLKLWYPDRLFLLRGNHECRHLTEYFTFKRECLHKYSVTVYEACLRSFQALPVAALLDGKFFCVHGGISPELIKLSDINKIDRFVEPASVGLLCDLLWADPIPGYGEEHKPTYEAPQGLPAGVTFQPNHTRGCSFYFTYEAACQFIDRNQLLGIFRGHEAQDAGYTMYRKTSTKKFPSLITVFSAPNYLDAYHNRGALIRYKDKSMTIRQYNASSHPYWLPNFMDAFTWSLPFVGAKITEMLLAILSVCSDRELEEGSSHTSSEEDEERARAVTEAEEDEEERAHPSERRQEIKNKILAVGKMQRVFQLLRQEAESATELAPAMPGGMQAPGAWPGGFAAPTPAPDALGVQTAQMRRYIRSFDDARRSDIANERMPHYAAGSMPLVPVPSMRLPGLAHGGEGHEEVVSMEALIRNALEEEGLSDGGVVERLAERIARGRRPSGRPRGLKRFETAP</sequence>
<comment type="cofactor">
    <cofactor evidence="2">
        <name>Fe(3+)</name>
        <dbReference type="ChEBI" id="CHEBI:29034"/>
    </cofactor>
</comment>
<keyword evidence="10" id="KW-0408">Iron</keyword>
<dbReference type="EMBL" id="KE504179">
    <property type="protein sequence ID" value="EPS97146.1"/>
    <property type="molecule type" value="Genomic_DNA"/>
</dbReference>
<dbReference type="GO" id="GO:0097720">
    <property type="term" value="P:calcineurin-mediated signaling"/>
    <property type="evidence" value="ECO:0007669"/>
    <property type="project" value="InterPro"/>
</dbReference>
<name>S8DVE8_FOMSC</name>
<accession>S8DVE8</accession>
<keyword evidence="5" id="KW-0479">Metal-binding</keyword>
<comment type="similarity">
    <text evidence="3">Belongs to the PPP phosphatase family. PP-2B subfamily.</text>
</comment>
<evidence type="ECO:0000256" key="13">
    <source>
        <dbReference type="RuleBase" id="RU004273"/>
    </source>
</evidence>
<dbReference type="PRINTS" id="PR00114">
    <property type="entry name" value="STPHPHTASE"/>
</dbReference>
<proteinExistence type="inferred from homology"/>
<dbReference type="GO" id="GO:0005516">
    <property type="term" value="F:calmodulin binding"/>
    <property type="evidence" value="ECO:0007669"/>
    <property type="project" value="UniProtKB-KW"/>
</dbReference>
<feature type="region of interest" description="Disordered" evidence="14">
    <location>
        <begin position="419"/>
        <end position="454"/>
    </location>
</feature>
<feature type="compositionally biased region" description="Basic and acidic residues" evidence="14">
    <location>
        <begin position="31"/>
        <end position="43"/>
    </location>
</feature>
<keyword evidence="7" id="KW-0862">Zinc</keyword>
<keyword evidence="6 13" id="KW-0378">Hydrolase</keyword>
<dbReference type="SUPFAM" id="SSF56300">
    <property type="entry name" value="Metallo-dependent phosphatases"/>
    <property type="match status" value="1"/>
</dbReference>
<evidence type="ECO:0000256" key="4">
    <source>
        <dbReference type="ARBA" id="ARBA00011112"/>
    </source>
</evidence>
<feature type="domain" description="Serine/threonine specific protein phosphatases" evidence="15">
    <location>
        <begin position="177"/>
        <end position="182"/>
    </location>
</feature>
<comment type="catalytic activity">
    <reaction evidence="11">
        <text>O-phospho-L-seryl-[protein] + H2O = L-seryl-[protein] + phosphate</text>
        <dbReference type="Rhea" id="RHEA:20629"/>
        <dbReference type="Rhea" id="RHEA-COMP:9863"/>
        <dbReference type="Rhea" id="RHEA-COMP:11604"/>
        <dbReference type="ChEBI" id="CHEBI:15377"/>
        <dbReference type="ChEBI" id="CHEBI:29999"/>
        <dbReference type="ChEBI" id="CHEBI:43474"/>
        <dbReference type="ChEBI" id="CHEBI:83421"/>
        <dbReference type="EC" id="3.1.3.16"/>
    </reaction>
</comment>
<dbReference type="Pfam" id="PF00149">
    <property type="entry name" value="Metallophos"/>
    <property type="match status" value="1"/>
</dbReference>
<feature type="region of interest" description="Disordered" evidence="14">
    <location>
        <begin position="23"/>
        <end position="57"/>
    </location>
</feature>
<dbReference type="eggNOG" id="KOG0375">
    <property type="taxonomic scope" value="Eukaryota"/>
</dbReference>